<organism evidence="2">
    <name type="scientific">Rhizophora mucronata</name>
    <name type="common">Asiatic mangrove</name>
    <dbReference type="NCBI Taxonomy" id="61149"/>
    <lineage>
        <taxon>Eukaryota</taxon>
        <taxon>Viridiplantae</taxon>
        <taxon>Streptophyta</taxon>
        <taxon>Embryophyta</taxon>
        <taxon>Tracheophyta</taxon>
        <taxon>Spermatophyta</taxon>
        <taxon>Magnoliopsida</taxon>
        <taxon>eudicotyledons</taxon>
        <taxon>Gunneridae</taxon>
        <taxon>Pentapetalae</taxon>
        <taxon>rosids</taxon>
        <taxon>fabids</taxon>
        <taxon>Malpighiales</taxon>
        <taxon>Rhizophoraceae</taxon>
        <taxon>Rhizophora</taxon>
    </lineage>
</organism>
<evidence type="ECO:0000256" key="1">
    <source>
        <dbReference type="SAM" id="Phobius"/>
    </source>
</evidence>
<protein>
    <submittedName>
        <fullName evidence="2">Uncharacterized protein</fullName>
    </submittedName>
</protein>
<keyword evidence="1" id="KW-0812">Transmembrane</keyword>
<keyword evidence="1" id="KW-1133">Transmembrane helix</keyword>
<keyword evidence="1" id="KW-0472">Membrane</keyword>
<dbReference type="AlphaFoldDB" id="A0A2P2PC32"/>
<dbReference type="EMBL" id="GGEC01071745">
    <property type="protein sequence ID" value="MBX52229.1"/>
    <property type="molecule type" value="Transcribed_RNA"/>
</dbReference>
<evidence type="ECO:0000313" key="2">
    <source>
        <dbReference type="EMBL" id="MBX52229.1"/>
    </source>
</evidence>
<name>A0A2P2PC32_RHIMU</name>
<feature type="transmembrane region" description="Helical" evidence="1">
    <location>
        <begin position="27"/>
        <end position="49"/>
    </location>
</feature>
<sequence length="58" mass="6447">MGNYVASYMPKGCSYAMLMLLSLTDTTFHSVLFFGIAAKFALISILVCLQSSTYFHLQ</sequence>
<reference evidence="2" key="1">
    <citation type="submission" date="2018-02" db="EMBL/GenBank/DDBJ databases">
        <title>Rhizophora mucronata_Transcriptome.</title>
        <authorList>
            <person name="Meera S.P."/>
            <person name="Sreeshan A."/>
            <person name="Augustine A."/>
        </authorList>
    </citation>
    <scope>NUCLEOTIDE SEQUENCE</scope>
    <source>
        <tissue evidence="2">Leaf</tissue>
    </source>
</reference>
<accession>A0A2P2PC32</accession>
<proteinExistence type="predicted"/>